<sequence>MYVTDENYQGRLDMIKPNLSRNRRKMKEHAKTSPCSVEKYEDDALDFDSNTRLVGTYMFGRMFPSHTFRHDTGRRQFRALWVDFTYLGF</sequence>
<comment type="caution">
    <text evidence="1">The sequence shown here is derived from an EMBL/GenBank/DDBJ whole genome shotgun (WGS) entry which is preliminary data.</text>
</comment>
<name>A0A565BMK2_9BRAS</name>
<dbReference type="EMBL" id="CABITT030000004">
    <property type="protein sequence ID" value="VVB02822.1"/>
    <property type="molecule type" value="Genomic_DNA"/>
</dbReference>
<evidence type="ECO:0000313" key="2">
    <source>
        <dbReference type="Proteomes" id="UP000489600"/>
    </source>
</evidence>
<dbReference type="Proteomes" id="UP000489600">
    <property type="component" value="Unassembled WGS sequence"/>
</dbReference>
<reference evidence="1" key="1">
    <citation type="submission" date="2019-07" db="EMBL/GenBank/DDBJ databases">
        <authorList>
            <person name="Dittberner H."/>
        </authorList>
    </citation>
    <scope>NUCLEOTIDE SEQUENCE [LARGE SCALE GENOMIC DNA]</scope>
</reference>
<dbReference type="AlphaFoldDB" id="A0A565BMK2"/>
<keyword evidence="2" id="KW-1185">Reference proteome</keyword>
<gene>
    <name evidence="1" type="ORF">ANE_LOCUS13266</name>
</gene>
<evidence type="ECO:0000313" key="1">
    <source>
        <dbReference type="EMBL" id="VVB02822.1"/>
    </source>
</evidence>
<proteinExistence type="predicted"/>
<accession>A0A565BMK2</accession>
<organism evidence="1 2">
    <name type="scientific">Arabis nemorensis</name>
    <dbReference type="NCBI Taxonomy" id="586526"/>
    <lineage>
        <taxon>Eukaryota</taxon>
        <taxon>Viridiplantae</taxon>
        <taxon>Streptophyta</taxon>
        <taxon>Embryophyta</taxon>
        <taxon>Tracheophyta</taxon>
        <taxon>Spermatophyta</taxon>
        <taxon>Magnoliopsida</taxon>
        <taxon>eudicotyledons</taxon>
        <taxon>Gunneridae</taxon>
        <taxon>Pentapetalae</taxon>
        <taxon>rosids</taxon>
        <taxon>malvids</taxon>
        <taxon>Brassicales</taxon>
        <taxon>Brassicaceae</taxon>
        <taxon>Arabideae</taxon>
        <taxon>Arabis</taxon>
    </lineage>
</organism>
<protein>
    <submittedName>
        <fullName evidence="1">Uncharacterized protein</fullName>
    </submittedName>
</protein>